<protein>
    <submittedName>
        <fullName evidence="1">Uncharacterized protein</fullName>
    </submittedName>
</protein>
<dbReference type="RefSeq" id="XP_040629551.1">
    <property type="nucleotide sequence ID" value="XM_040772500.1"/>
</dbReference>
<sequence>MRRNLALACWNQDTWQACTDLSENASQSGDQSLWSLDMDRMYKNDPLSKIVKRSCIGSVILRRMRRRFRQRRLGRVWD</sequence>
<dbReference type="HOGENOM" id="CLU_2621977_0_0_1"/>
<dbReference type="EMBL" id="JH795861">
    <property type="protein sequence ID" value="EJU02657.1"/>
    <property type="molecule type" value="Genomic_DNA"/>
</dbReference>
<organism evidence="1 2">
    <name type="scientific">Dacryopinax primogenitus (strain DJM 731)</name>
    <name type="common">Brown rot fungus</name>
    <dbReference type="NCBI Taxonomy" id="1858805"/>
    <lineage>
        <taxon>Eukaryota</taxon>
        <taxon>Fungi</taxon>
        <taxon>Dikarya</taxon>
        <taxon>Basidiomycota</taxon>
        <taxon>Agaricomycotina</taxon>
        <taxon>Dacrymycetes</taxon>
        <taxon>Dacrymycetales</taxon>
        <taxon>Dacrymycetaceae</taxon>
        <taxon>Dacryopinax</taxon>
    </lineage>
</organism>
<dbReference type="Proteomes" id="UP000030653">
    <property type="component" value="Unassembled WGS sequence"/>
</dbReference>
<dbReference type="GeneID" id="63687562"/>
<accession>M5G9V2</accession>
<dbReference type="AlphaFoldDB" id="M5G9V2"/>
<reference evidence="1 2" key="1">
    <citation type="journal article" date="2012" name="Science">
        <title>The Paleozoic origin of enzymatic lignin decomposition reconstructed from 31 fungal genomes.</title>
        <authorList>
            <person name="Floudas D."/>
            <person name="Binder M."/>
            <person name="Riley R."/>
            <person name="Barry K."/>
            <person name="Blanchette R.A."/>
            <person name="Henrissat B."/>
            <person name="Martinez A.T."/>
            <person name="Otillar R."/>
            <person name="Spatafora J.W."/>
            <person name="Yadav J.S."/>
            <person name="Aerts A."/>
            <person name="Benoit I."/>
            <person name="Boyd A."/>
            <person name="Carlson A."/>
            <person name="Copeland A."/>
            <person name="Coutinho P.M."/>
            <person name="de Vries R.P."/>
            <person name="Ferreira P."/>
            <person name="Findley K."/>
            <person name="Foster B."/>
            <person name="Gaskell J."/>
            <person name="Glotzer D."/>
            <person name="Gorecki P."/>
            <person name="Heitman J."/>
            <person name="Hesse C."/>
            <person name="Hori C."/>
            <person name="Igarashi K."/>
            <person name="Jurgens J.A."/>
            <person name="Kallen N."/>
            <person name="Kersten P."/>
            <person name="Kohler A."/>
            <person name="Kuees U."/>
            <person name="Kumar T.K.A."/>
            <person name="Kuo A."/>
            <person name="LaButti K."/>
            <person name="Larrondo L.F."/>
            <person name="Lindquist E."/>
            <person name="Ling A."/>
            <person name="Lombard V."/>
            <person name="Lucas S."/>
            <person name="Lundell T."/>
            <person name="Martin R."/>
            <person name="McLaughlin D.J."/>
            <person name="Morgenstern I."/>
            <person name="Morin E."/>
            <person name="Murat C."/>
            <person name="Nagy L.G."/>
            <person name="Nolan M."/>
            <person name="Ohm R.A."/>
            <person name="Patyshakuliyeva A."/>
            <person name="Rokas A."/>
            <person name="Ruiz-Duenas F.J."/>
            <person name="Sabat G."/>
            <person name="Salamov A."/>
            <person name="Samejima M."/>
            <person name="Schmutz J."/>
            <person name="Slot J.C."/>
            <person name="St John F."/>
            <person name="Stenlid J."/>
            <person name="Sun H."/>
            <person name="Sun S."/>
            <person name="Syed K."/>
            <person name="Tsang A."/>
            <person name="Wiebenga A."/>
            <person name="Young D."/>
            <person name="Pisabarro A."/>
            <person name="Eastwood D.C."/>
            <person name="Martin F."/>
            <person name="Cullen D."/>
            <person name="Grigoriev I.V."/>
            <person name="Hibbett D.S."/>
        </authorList>
    </citation>
    <scope>NUCLEOTIDE SEQUENCE [LARGE SCALE GENOMIC DNA]</scope>
    <source>
        <strain evidence="1 2">DJM-731 SS1</strain>
    </source>
</reference>
<proteinExistence type="predicted"/>
<evidence type="ECO:0000313" key="1">
    <source>
        <dbReference type="EMBL" id="EJU02657.1"/>
    </source>
</evidence>
<keyword evidence="2" id="KW-1185">Reference proteome</keyword>
<gene>
    <name evidence="1" type="ORF">DACRYDRAFT_21685</name>
</gene>
<name>M5G9V2_DACPD</name>
<evidence type="ECO:0000313" key="2">
    <source>
        <dbReference type="Proteomes" id="UP000030653"/>
    </source>
</evidence>